<dbReference type="SUPFAM" id="SSF53041">
    <property type="entry name" value="Resolvase-like"/>
    <property type="match status" value="1"/>
</dbReference>
<dbReference type="PROSITE" id="PS00398">
    <property type="entry name" value="RECOMBINASES_2"/>
    <property type="match status" value="1"/>
</dbReference>
<feature type="domain" description="Resolvase/invertase-type recombinase catalytic" evidence="6">
    <location>
        <begin position="2"/>
        <end position="135"/>
    </location>
</feature>
<dbReference type="Gene3D" id="1.10.10.60">
    <property type="entry name" value="Homeodomain-like"/>
    <property type="match status" value="1"/>
</dbReference>
<evidence type="ECO:0000256" key="4">
    <source>
        <dbReference type="ARBA" id="ARBA00023172"/>
    </source>
</evidence>
<dbReference type="InterPro" id="IPR006119">
    <property type="entry name" value="Resolv_N"/>
</dbReference>
<dbReference type="CDD" id="cd00569">
    <property type="entry name" value="HTH_Hin_like"/>
    <property type="match status" value="1"/>
</dbReference>
<accession>A0ABX0GJ05</accession>
<reference evidence="7 8" key="1">
    <citation type="submission" date="2018-02" db="EMBL/GenBank/DDBJ databases">
        <authorList>
            <person name="Machado R.A."/>
        </authorList>
    </citation>
    <scope>NUCLEOTIDE SEQUENCE [LARGE SCALE GENOMIC DNA]</scope>
    <source>
        <strain evidence="7 8">T327</strain>
    </source>
</reference>
<gene>
    <name evidence="7" type="ORF">C5471_16350</name>
</gene>
<keyword evidence="2" id="KW-0229">DNA integration</keyword>
<comment type="similarity">
    <text evidence="1">Belongs to the site-specific recombinase resolvase family.</text>
</comment>
<dbReference type="InterPro" id="IPR009057">
    <property type="entry name" value="Homeodomain-like_sf"/>
</dbReference>
<organism evidence="7 8">
    <name type="scientific">Photorhabdus tasmaniensis</name>
    <dbReference type="NCBI Taxonomy" id="1004159"/>
    <lineage>
        <taxon>Bacteria</taxon>
        <taxon>Pseudomonadati</taxon>
        <taxon>Pseudomonadota</taxon>
        <taxon>Gammaproteobacteria</taxon>
        <taxon>Enterobacterales</taxon>
        <taxon>Morganellaceae</taxon>
        <taxon>Photorhabdus</taxon>
    </lineage>
</organism>
<proteinExistence type="inferred from homology"/>
<dbReference type="Proteomes" id="UP000697802">
    <property type="component" value="Unassembled WGS sequence"/>
</dbReference>
<dbReference type="CDD" id="cd03768">
    <property type="entry name" value="SR_ResInv"/>
    <property type="match status" value="1"/>
</dbReference>
<protein>
    <submittedName>
        <fullName evidence="7">DNA-invertase</fullName>
    </submittedName>
</protein>
<dbReference type="EMBL" id="PUJU01000038">
    <property type="protein sequence ID" value="NHB89178.1"/>
    <property type="molecule type" value="Genomic_DNA"/>
</dbReference>
<dbReference type="PROSITE" id="PS51736">
    <property type="entry name" value="RECOMBINASES_3"/>
    <property type="match status" value="1"/>
</dbReference>
<evidence type="ECO:0000256" key="5">
    <source>
        <dbReference type="PROSITE-ProRule" id="PRU10137"/>
    </source>
</evidence>
<dbReference type="SMART" id="SM00857">
    <property type="entry name" value="Resolvase"/>
    <property type="match status" value="1"/>
</dbReference>
<dbReference type="Pfam" id="PF00239">
    <property type="entry name" value="Resolvase"/>
    <property type="match status" value="1"/>
</dbReference>
<dbReference type="InterPro" id="IPR006118">
    <property type="entry name" value="Recombinase_CS"/>
</dbReference>
<dbReference type="SUPFAM" id="SSF46689">
    <property type="entry name" value="Homeodomain-like"/>
    <property type="match status" value="1"/>
</dbReference>
<keyword evidence="3" id="KW-0238">DNA-binding</keyword>
<dbReference type="InterPro" id="IPR006120">
    <property type="entry name" value="Resolvase_HTH_dom"/>
</dbReference>
<dbReference type="PROSITE" id="PS00397">
    <property type="entry name" value="RECOMBINASES_1"/>
    <property type="match status" value="1"/>
</dbReference>
<sequence>MAKIGYIRVSTNDQNSALQRNALVSANCEHIFEDKISGKTASRPGLKQALEHLKPGDSLVVWKLDRLGRSVKNLVALNEKLTENGVHFQSLTDSIDTSTPMGRFFFYVMSALAEMERELIVERTNAGLVAARAQGRIGGRPVSFSFSEQQQAKNLLANGYSRKKLALIYGVSLSTIYKYLPIEMTKSQKIYGKKRM</sequence>
<dbReference type="Pfam" id="PF02796">
    <property type="entry name" value="HTH_7"/>
    <property type="match status" value="1"/>
</dbReference>
<name>A0ABX0GJ05_9GAMM</name>
<dbReference type="Gene3D" id="3.40.50.1390">
    <property type="entry name" value="Resolvase, N-terminal catalytic domain"/>
    <property type="match status" value="1"/>
</dbReference>
<dbReference type="InterPro" id="IPR036162">
    <property type="entry name" value="Resolvase-like_N_sf"/>
</dbReference>
<evidence type="ECO:0000313" key="8">
    <source>
        <dbReference type="Proteomes" id="UP000697802"/>
    </source>
</evidence>
<evidence type="ECO:0000256" key="1">
    <source>
        <dbReference type="ARBA" id="ARBA00009913"/>
    </source>
</evidence>
<comment type="caution">
    <text evidence="7">The sequence shown here is derived from an EMBL/GenBank/DDBJ whole genome shotgun (WGS) entry which is preliminary data.</text>
</comment>
<dbReference type="PANTHER" id="PTHR30461:SF2">
    <property type="entry name" value="SERINE RECOMBINASE PINE-RELATED"/>
    <property type="match status" value="1"/>
</dbReference>
<dbReference type="PANTHER" id="PTHR30461">
    <property type="entry name" value="DNA-INVERTASE FROM LAMBDOID PROPHAGE"/>
    <property type="match status" value="1"/>
</dbReference>
<feature type="active site" description="O-(5'-phospho-DNA)-serine intermediate" evidence="5">
    <location>
        <position position="10"/>
    </location>
</feature>
<evidence type="ECO:0000256" key="2">
    <source>
        <dbReference type="ARBA" id="ARBA00022908"/>
    </source>
</evidence>
<keyword evidence="8" id="KW-1185">Reference proteome</keyword>
<dbReference type="RefSeq" id="WP_133816224.1">
    <property type="nucleotide sequence ID" value="NZ_CAWPIF010000038.1"/>
</dbReference>
<evidence type="ECO:0000256" key="3">
    <source>
        <dbReference type="ARBA" id="ARBA00023125"/>
    </source>
</evidence>
<evidence type="ECO:0000259" key="6">
    <source>
        <dbReference type="PROSITE" id="PS51736"/>
    </source>
</evidence>
<dbReference type="InterPro" id="IPR050639">
    <property type="entry name" value="SSR_resolvase"/>
</dbReference>
<evidence type="ECO:0000313" key="7">
    <source>
        <dbReference type="EMBL" id="NHB89178.1"/>
    </source>
</evidence>
<keyword evidence="4" id="KW-0233">DNA recombination</keyword>